<comment type="caution">
    <text evidence="1">The sequence shown here is derived from an EMBL/GenBank/DDBJ whole genome shotgun (WGS) entry which is preliminary data.</text>
</comment>
<protein>
    <submittedName>
        <fullName evidence="1">Uncharacterized protein</fullName>
    </submittedName>
</protein>
<name>A0ABS7L260_CLOSR</name>
<reference evidence="1 2" key="1">
    <citation type="journal article" date="2021" name="Cell Host Microbe">
        <title>in vivo commensal control of Clostridioides difficile virulence.</title>
        <authorList>
            <person name="Girinathan B.P."/>
            <person name="Dibenedetto N."/>
            <person name="Worley J.N."/>
            <person name="Peltier J."/>
            <person name="Arrieta-Ortiz M.L."/>
            <person name="Rupa Christinal Immanuel S."/>
            <person name="Lavin R."/>
            <person name="Delaney M.L."/>
            <person name="Cummins C."/>
            <person name="Hoffmann M."/>
            <person name="Luo Y."/>
            <person name="Gonzalez-Escalona N."/>
            <person name="Allard M."/>
            <person name="Onderdonk A.B."/>
            <person name="Gerber G.K."/>
            <person name="Sonenshein A.L."/>
            <person name="Baliga N."/>
            <person name="Dupuy B."/>
            <person name="Bry L."/>
        </authorList>
    </citation>
    <scope>NUCLEOTIDE SEQUENCE [LARGE SCALE GENOMIC DNA]</scope>
    <source>
        <strain evidence="1 2">DSM 599</strain>
    </source>
</reference>
<accession>A0ABS7L260</accession>
<dbReference type="RefSeq" id="WP_221862301.1">
    <property type="nucleotide sequence ID" value="NZ_JAIKTU010000018.1"/>
</dbReference>
<dbReference type="EMBL" id="JAIKTU010000018">
    <property type="protein sequence ID" value="MBY0757163.1"/>
    <property type="molecule type" value="Genomic_DNA"/>
</dbReference>
<evidence type="ECO:0000313" key="1">
    <source>
        <dbReference type="EMBL" id="MBY0757163.1"/>
    </source>
</evidence>
<proteinExistence type="predicted"/>
<gene>
    <name evidence="1" type="ORF">K5V21_17165</name>
</gene>
<keyword evidence="2" id="KW-1185">Reference proteome</keyword>
<organism evidence="1 2">
    <name type="scientific">Clostridium sardiniense</name>
    <name type="common">Clostridium absonum</name>
    <dbReference type="NCBI Taxonomy" id="29369"/>
    <lineage>
        <taxon>Bacteria</taxon>
        <taxon>Bacillati</taxon>
        <taxon>Bacillota</taxon>
        <taxon>Clostridia</taxon>
        <taxon>Eubacteriales</taxon>
        <taxon>Clostridiaceae</taxon>
        <taxon>Clostridium</taxon>
    </lineage>
</organism>
<sequence>MSKKSYGFWIGEKELSYIKEYKEVNHLHSQSIALEKILEEHEQFFRETRRKEIDELSDKLCKKVVEQLKGVKLGINNADRNTQILIEMLNGRYIKDRVGNIVTTTGLTTETARKSEALEIAEGEVKKRIHRAKVIKSND</sequence>
<evidence type="ECO:0000313" key="2">
    <source>
        <dbReference type="Proteomes" id="UP001299068"/>
    </source>
</evidence>
<dbReference type="Proteomes" id="UP001299068">
    <property type="component" value="Unassembled WGS sequence"/>
</dbReference>